<dbReference type="PaxDb" id="67767-A0A0J7K6M8"/>
<dbReference type="Proteomes" id="UP000036403">
    <property type="component" value="Unassembled WGS sequence"/>
</dbReference>
<evidence type="ECO:0000313" key="3">
    <source>
        <dbReference type="Proteomes" id="UP000036403"/>
    </source>
</evidence>
<dbReference type="EMBL" id="LBMM01013029">
    <property type="protein sequence ID" value="KMQ85856.1"/>
    <property type="molecule type" value="Genomic_DNA"/>
</dbReference>
<organism evidence="2 3">
    <name type="scientific">Lasius niger</name>
    <name type="common">Black garden ant</name>
    <dbReference type="NCBI Taxonomy" id="67767"/>
    <lineage>
        <taxon>Eukaryota</taxon>
        <taxon>Metazoa</taxon>
        <taxon>Ecdysozoa</taxon>
        <taxon>Arthropoda</taxon>
        <taxon>Hexapoda</taxon>
        <taxon>Insecta</taxon>
        <taxon>Pterygota</taxon>
        <taxon>Neoptera</taxon>
        <taxon>Endopterygota</taxon>
        <taxon>Hymenoptera</taxon>
        <taxon>Apocrita</taxon>
        <taxon>Aculeata</taxon>
        <taxon>Formicoidea</taxon>
        <taxon>Formicidae</taxon>
        <taxon>Formicinae</taxon>
        <taxon>Lasius</taxon>
        <taxon>Lasius</taxon>
    </lineage>
</organism>
<feature type="non-terminal residue" evidence="2">
    <location>
        <position position="1"/>
    </location>
</feature>
<comment type="caution">
    <text evidence="2">The sequence shown here is derived from an EMBL/GenBank/DDBJ whole genome shotgun (WGS) entry which is preliminary data.</text>
</comment>
<name>A0A0J7K6M8_LASNI</name>
<feature type="region of interest" description="Disordered" evidence="1">
    <location>
        <begin position="166"/>
        <end position="193"/>
    </location>
</feature>
<gene>
    <name evidence="2" type="ORF">RF55_15357</name>
</gene>
<keyword evidence="3" id="KW-1185">Reference proteome</keyword>
<proteinExistence type="predicted"/>
<accession>A0A0J7K6M8</accession>
<evidence type="ECO:0000313" key="2">
    <source>
        <dbReference type="EMBL" id="KMQ85856.1"/>
    </source>
</evidence>
<protein>
    <submittedName>
        <fullName evidence="2">Uncharacterized protein</fullName>
    </submittedName>
</protein>
<evidence type="ECO:0000256" key="1">
    <source>
        <dbReference type="SAM" id="MobiDB-lite"/>
    </source>
</evidence>
<reference evidence="2 3" key="1">
    <citation type="submission" date="2015-04" db="EMBL/GenBank/DDBJ databases">
        <title>Lasius niger genome sequencing.</title>
        <authorList>
            <person name="Konorov E.A."/>
            <person name="Nikitin M.A."/>
            <person name="Kirill M.V."/>
            <person name="Chang P."/>
        </authorList>
    </citation>
    <scope>NUCLEOTIDE SEQUENCE [LARGE SCALE GENOMIC DNA]</scope>
    <source>
        <tissue evidence="2">Whole</tissue>
    </source>
</reference>
<sequence>TLTMSMEQELSQMNIQIKKNKNRFTQKPQDLVELNKLSSECIGFSEMLSAETHDEPQLGTKELKIREYSQLPMTPRQPHQILLQPPVLSLPKNHQSQTLTMSMEQELSQINIQMKKNKNRFTQNPQDLVELDKLSSECIEFSEMLSAETHDEPQIGTKEFKIREYSQLPMTPRQPHQILLQPPVPSLPKNHQS</sequence>
<dbReference type="AlphaFoldDB" id="A0A0J7K6M8"/>